<organism evidence="2 3">
    <name type="scientific">Hypsibius exemplaris</name>
    <name type="common">Freshwater tardigrade</name>
    <dbReference type="NCBI Taxonomy" id="2072580"/>
    <lineage>
        <taxon>Eukaryota</taxon>
        <taxon>Metazoa</taxon>
        <taxon>Ecdysozoa</taxon>
        <taxon>Tardigrada</taxon>
        <taxon>Eutardigrada</taxon>
        <taxon>Parachela</taxon>
        <taxon>Hypsibioidea</taxon>
        <taxon>Hypsibiidae</taxon>
        <taxon>Hypsibius</taxon>
    </lineage>
</organism>
<keyword evidence="3" id="KW-1185">Reference proteome</keyword>
<comment type="caution">
    <text evidence="2">The sequence shown here is derived from an EMBL/GenBank/DDBJ whole genome shotgun (WGS) entry which is preliminary data.</text>
</comment>
<reference evidence="3" key="1">
    <citation type="submission" date="2017-01" db="EMBL/GenBank/DDBJ databases">
        <title>Comparative genomics of anhydrobiosis in the tardigrade Hypsibius dujardini.</title>
        <authorList>
            <person name="Yoshida Y."/>
            <person name="Koutsovoulos G."/>
            <person name="Laetsch D."/>
            <person name="Stevens L."/>
            <person name="Kumar S."/>
            <person name="Horikawa D."/>
            <person name="Ishino K."/>
            <person name="Komine S."/>
            <person name="Tomita M."/>
            <person name="Blaxter M."/>
            <person name="Arakawa K."/>
        </authorList>
    </citation>
    <scope>NUCLEOTIDE SEQUENCE [LARGE SCALE GENOMIC DNA]</scope>
    <source>
        <strain evidence="3">Z151</strain>
    </source>
</reference>
<evidence type="ECO:0000256" key="1">
    <source>
        <dbReference type="SAM" id="Phobius"/>
    </source>
</evidence>
<accession>A0A1W0X988</accession>
<dbReference type="Proteomes" id="UP000192578">
    <property type="component" value="Unassembled WGS sequence"/>
</dbReference>
<feature type="transmembrane region" description="Helical" evidence="1">
    <location>
        <begin position="42"/>
        <end position="62"/>
    </location>
</feature>
<keyword evidence="1" id="KW-1133">Transmembrane helix</keyword>
<keyword evidence="1" id="KW-0472">Membrane</keyword>
<evidence type="ECO:0000313" key="2">
    <source>
        <dbReference type="EMBL" id="OQV24053.1"/>
    </source>
</evidence>
<dbReference type="AlphaFoldDB" id="A0A1W0X988"/>
<name>A0A1W0X988_HYPEX</name>
<protein>
    <submittedName>
        <fullName evidence="2">Uncharacterized protein</fullName>
    </submittedName>
</protein>
<proteinExistence type="predicted"/>
<evidence type="ECO:0000313" key="3">
    <source>
        <dbReference type="Proteomes" id="UP000192578"/>
    </source>
</evidence>
<gene>
    <name evidence="2" type="ORF">BV898_02007</name>
</gene>
<keyword evidence="1" id="KW-0812">Transmembrane</keyword>
<dbReference type="EMBL" id="MTYJ01000008">
    <property type="protein sequence ID" value="OQV24053.1"/>
    <property type="molecule type" value="Genomic_DNA"/>
</dbReference>
<sequence>MSKNLTALVNTHKVDDGDPDGWIRVNGLPHETKFGPIMKAQWIMILLMILLVARVVLTQYVYPRPNLNNINNNNYQPYVYNQPVIPNVPRPPLVYNPYICSCTYWSLQCC</sequence>